<reference evidence="3" key="1">
    <citation type="submission" date="2016-10" db="EMBL/GenBank/DDBJ databases">
        <authorList>
            <person name="Varghese N."/>
            <person name="Submissions S."/>
        </authorList>
    </citation>
    <scope>NUCLEOTIDE SEQUENCE [LARGE SCALE GENOMIC DNA]</scope>
    <source>
        <strain evidence="3">DSM 44654</strain>
    </source>
</reference>
<feature type="region of interest" description="Disordered" evidence="1">
    <location>
        <begin position="1"/>
        <end position="23"/>
    </location>
</feature>
<evidence type="ECO:0000256" key="1">
    <source>
        <dbReference type="SAM" id="MobiDB-lite"/>
    </source>
</evidence>
<sequence length="98" mass="9787">MGEDIHGLTDGLEQFAPQPPDPAVAAARPGIAGGGLRETADLAAADTTSATALASYVRRAHDEFVALARIARGSAQDYLAGNAAGARALASARTGLGD</sequence>
<organism evidence="2 3">
    <name type="scientific">Amycolatopsis pretoriensis</name>
    <dbReference type="NCBI Taxonomy" id="218821"/>
    <lineage>
        <taxon>Bacteria</taxon>
        <taxon>Bacillati</taxon>
        <taxon>Actinomycetota</taxon>
        <taxon>Actinomycetes</taxon>
        <taxon>Pseudonocardiales</taxon>
        <taxon>Pseudonocardiaceae</taxon>
        <taxon>Amycolatopsis</taxon>
    </lineage>
</organism>
<evidence type="ECO:0000313" key="2">
    <source>
        <dbReference type="EMBL" id="SEF37629.1"/>
    </source>
</evidence>
<proteinExistence type="predicted"/>
<dbReference type="AlphaFoldDB" id="A0A1H5RH55"/>
<dbReference type="Proteomes" id="UP000198878">
    <property type="component" value="Unassembled WGS sequence"/>
</dbReference>
<name>A0A1H5RH55_9PSEU</name>
<dbReference type="EMBL" id="FNUJ01000014">
    <property type="protein sequence ID" value="SEF37629.1"/>
    <property type="molecule type" value="Genomic_DNA"/>
</dbReference>
<evidence type="ECO:0008006" key="4">
    <source>
        <dbReference type="Google" id="ProtNLM"/>
    </source>
</evidence>
<dbReference type="RefSeq" id="WP_086677890.1">
    <property type="nucleotide sequence ID" value="NZ_FNUJ01000014.1"/>
</dbReference>
<evidence type="ECO:0000313" key="3">
    <source>
        <dbReference type="Proteomes" id="UP000198878"/>
    </source>
</evidence>
<protein>
    <recommendedName>
        <fullName evidence="4">Excreted virulence factor EspC, type VII ESX diderm</fullName>
    </recommendedName>
</protein>
<accession>A0A1H5RH55</accession>
<keyword evidence="3" id="KW-1185">Reference proteome</keyword>
<gene>
    <name evidence="2" type="ORF">SAMN05421837_114190</name>
</gene>
<dbReference type="STRING" id="218821.SAMN05421837_114190"/>